<gene>
    <name evidence="2" type="ORF">ABEB36_009281</name>
</gene>
<dbReference type="InterPro" id="IPR039353">
    <property type="entry name" value="TF_Adf1"/>
</dbReference>
<dbReference type="AlphaFoldDB" id="A0ABD1EFW3"/>
<name>A0ABD1EFW3_HYPHA</name>
<evidence type="ECO:0000313" key="2">
    <source>
        <dbReference type="EMBL" id="KAL1493580.1"/>
    </source>
</evidence>
<organism evidence="2 3">
    <name type="scientific">Hypothenemus hampei</name>
    <name type="common">Coffee berry borer</name>
    <dbReference type="NCBI Taxonomy" id="57062"/>
    <lineage>
        <taxon>Eukaryota</taxon>
        <taxon>Metazoa</taxon>
        <taxon>Ecdysozoa</taxon>
        <taxon>Arthropoda</taxon>
        <taxon>Hexapoda</taxon>
        <taxon>Insecta</taxon>
        <taxon>Pterygota</taxon>
        <taxon>Neoptera</taxon>
        <taxon>Endopterygota</taxon>
        <taxon>Coleoptera</taxon>
        <taxon>Polyphaga</taxon>
        <taxon>Cucujiformia</taxon>
        <taxon>Curculionidae</taxon>
        <taxon>Scolytinae</taxon>
        <taxon>Hypothenemus</taxon>
    </lineage>
</organism>
<feature type="domain" description="MADF" evidence="1">
    <location>
        <begin position="6"/>
        <end position="45"/>
    </location>
</feature>
<dbReference type="PANTHER" id="PTHR12243">
    <property type="entry name" value="MADF DOMAIN TRANSCRIPTION FACTOR"/>
    <property type="match status" value="1"/>
</dbReference>
<reference evidence="2 3" key="1">
    <citation type="submission" date="2024-05" db="EMBL/GenBank/DDBJ databases">
        <title>Genetic variation in Jamaican populations of the coffee berry borer (Hypothenemus hampei).</title>
        <authorList>
            <person name="Errbii M."/>
            <person name="Myrie A."/>
        </authorList>
    </citation>
    <scope>NUCLEOTIDE SEQUENCE [LARGE SCALE GENOMIC DNA]</scope>
    <source>
        <strain evidence="2">JA-Hopewell-2020-01-JO</strain>
        <tissue evidence="2">Whole body</tissue>
    </source>
</reference>
<comment type="caution">
    <text evidence="2">The sequence shown here is derived from an EMBL/GenBank/DDBJ whole genome shotgun (WGS) entry which is preliminary data.</text>
</comment>
<keyword evidence="3" id="KW-1185">Reference proteome</keyword>
<dbReference type="Pfam" id="PF10545">
    <property type="entry name" value="MADF_DNA_bdg"/>
    <property type="match status" value="1"/>
</dbReference>
<proteinExistence type="predicted"/>
<sequence length="161" mass="18654">MNDGKLIDLVHSYPHLYDRKISDFKDVKKKENSWKEIASLTNYSGNRKRNASNLPSSSAAFDKRPWDLLESLQWLEPYMQKRRSKSSLEASSIHETDNVFEDVPIHINTVGESQEDAILIEEVECPNILEYLPSCSQSESVARYEQRNQINSKFTSKQEKN</sequence>
<accession>A0ABD1EFW3</accession>
<dbReference type="SMART" id="SM00595">
    <property type="entry name" value="MADF"/>
    <property type="match status" value="1"/>
</dbReference>
<dbReference type="InterPro" id="IPR006578">
    <property type="entry name" value="MADF-dom"/>
</dbReference>
<dbReference type="EMBL" id="JBDJPC010000007">
    <property type="protein sequence ID" value="KAL1493580.1"/>
    <property type="molecule type" value="Genomic_DNA"/>
</dbReference>
<evidence type="ECO:0000313" key="3">
    <source>
        <dbReference type="Proteomes" id="UP001566132"/>
    </source>
</evidence>
<dbReference type="PANTHER" id="PTHR12243:SF69">
    <property type="entry name" value="SI:CH73-59F11.3"/>
    <property type="match status" value="1"/>
</dbReference>
<protein>
    <recommendedName>
        <fullName evidence="1">MADF domain-containing protein</fullName>
    </recommendedName>
</protein>
<evidence type="ECO:0000259" key="1">
    <source>
        <dbReference type="Pfam" id="PF10545"/>
    </source>
</evidence>
<dbReference type="Proteomes" id="UP001566132">
    <property type="component" value="Unassembled WGS sequence"/>
</dbReference>